<proteinExistence type="predicted"/>
<evidence type="ECO:0000313" key="2">
    <source>
        <dbReference type="EMBL" id="RLL48306.1"/>
    </source>
</evidence>
<reference evidence="2 3" key="1">
    <citation type="submission" date="2018-10" db="EMBL/GenBank/DDBJ databases">
        <title>Oceanobacillus sp. YLB-02 draft genome.</title>
        <authorList>
            <person name="Yu L."/>
        </authorList>
    </citation>
    <scope>NUCLEOTIDE SEQUENCE [LARGE SCALE GENOMIC DNA]</scope>
    <source>
        <strain evidence="2 3">YLB-02</strain>
    </source>
</reference>
<dbReference type="InterPro" id="IPR000182">
    <property type="entry name" value="GNAT_dom"/>
</dbReference>
<dbReference type="GO" id="GO:0005737">
    <property type="term" value="C:cytoplasm"/>
    <property type="evidence" value="ECO:0007669"/>
    <property type="project" value="TreeGrafter"/>
</dbReference>
<feature type="domain" description="N-acetyltransferase" evidence="1">
    <location>
        <begin position="10"/>
        <end position="176"/>
    </location>
</feature>
<evidence type="ECO:0000259" key="1">
    <source>
        <dbReference type="PROSITE" id="PS51186"/>
    </source>
</evidence>
<dbReference type="Gene3D" id="3.40.630.30">
    <property type="match status" value="1"/>
</dbReference>
<dbReference type="GO" id="GO:0008999">
    <property type="term" value="F:protein-N-terminal-alanine acetyltransferase activity"/>
    <property type="evidence" value="ECO:0007669"/>
    <property type="project" value="TreeGrafter"/>
</dbReference>
<comment type="caution">
    <text evidence="2">The sequence shown here is derived from an EMBL/GenBank/DDBJ whole genome shotgun (WGS) entry which is preliminary data.</text>
</comment>
<dbReference type="AlphaFoldDB" id="A0A498DE02"/>
<organism evidence="2 3">
    <name type="scientific">Oceanobacillus piezotolerans</name>
    <dbReference type="NCBI Taxonomy" id="2448030"/>
    <lineage>
        <taxon>Bacteria</taxon>
        <taxon>Bacillati</taxon>
        <taxon>Bacillota</taxon>
        <taxon>Bacilli</taxon>
        <taxon>Bacillales</taxon>
        <taxon>Bacillaceae</taxon>
        <taxon>Oceanobacillus</taxon>
    </lineage>
</organism>
<dbReference type="Proteomes" id="UP000270219">
    <property type="component" value="Unassembled WGS sequence"/>
</dbReference>
<dbReference type="PANTHER" id="PTHR43441:SF12">
    <property type="entry name" value="RIBOSOMAL N-ACETYLTRANSFERASE YDAF-RELATED"/>
    <property type="match status" value="1"/>
</dbReference>
<evidence type="ECO:0000313" key="3">
    <source>
        <dbReference type="Proteomes" id="UP000270219"/>
    </source>
</evidence>
<dbReference type="EMBL" id="RCHR01000001">
    <property type="protein sequence ID" value="RLL48306.1"/>
    <property type="molecule type" value="Genomic_DNA"/>
</dbReference>
<gene>
    <name evidence="2" type="ORF">D8M04_03280</name>
</gene>
<dbReference type="PANTHER" id="PTHR43441">
    <property type="entry name" value="RIBOSOMAL-PROTEIN-SERINE ACETYLTRANSFERASE"/>
    <property type="match status" value="1"/>
</dbReference>
<dbReference type="Pfam" id="PF13302">
    <property type="entry name" value="Acetyltransf_3"/>
    <property type="match status" value="1"/>
</dbReference>
<dbReference type="SUPFAM" id="SSF55729">
    <property type="entry name" value="Acyl-CoA N-acyltransferases (Nat)"/>
    <property type="match status" value="1"/>
</dbReference>
<sequence length="179" mass="20856">MSEHIIDNDVSLRMFTEDDAEEYYHLIINSKEHLKRWIAWVGSVENEEDTNISLKLRMEEVVENSPKWFAINYKGKMAGTIGFNEVDTVNRVGELGYWLGKDFQGKGIMLKACKAILDYGFKELSLNRIEVYIAVGNERSRALPEQLGFLEEGRIRQAEWIRDRYEDQVIYGILAKEWG</sequence>
<keyword evidence="2" id="KW-0808">Transferase</keyword>
<accession>A0A498DE02</accession>
<name>A0A498DE02_9BACI</name>
<dbReference type="PROSITE" id="PS51186">
    <property type="entry name" value="GNAT"/>
    <property type="match status" value="1"/>
</dbReference>
<dbReference type="InterPro" id="IPR016181">
    <property type="entry name" value="Acyl_CoA_acyltransferase"/>
</dbReference>
<dbReference type="GO" id="GO:1990189">
    <property type="term" value="F:protein N-terminal-serine acetyltransferase activity"/>
    <property type="evidence" value="ECO:0007669"/>
    <property type="project" value="TreeGrafter"/>
</dbReference>
<protein>
    <submittedName>
        <fullName evidence="2">N-acetyltransferase</fullName>
    </submittedName>
</protein>
<dbReference type="OrthoDB" id="9799321at2"/>
<dbReference type="RefSeq" id="WP_121521374.1">
    <property type="nucleotide sequence ID" value="NZ_RCHR01000001.1"/>
</dbReference>
<dbReference type="InterPro" id="IPR051908">
    <property type="entry name" value="Ribosomal_N-acetyltransferase"/>
</dbReference>
<keyword evidence="3" id="KW-1185">Reference proteome</keyword>